<evidence type="ECO:0000256" key="2">
    <source>
        <dbReference type="ARBA" id="ARBA00022448"/>
    </source>
</evidence>
<evidence type="ECO:0000256" key="8">
    <source>
        <dbReference type="ARBA" id="ARBA00023329"/>
    </source>
</evidence>
<evidence type="ECO:0000313" key="14">
    <source>
        <dbReference type="Proteomes" id="UP001363151"/>
    </source>
</evidence>
<feature type="compositionally biased region" description="Gly residues" evidence="11">
    <location>
        <begin position="180"/>
        <end position="210"/>
    </location>
</feature>
<evidence type="ECO:0000256" key="11">
    <source>
        <dbReference type="SAM" id="MobiDB-lite"/>
    </source>
</evidence>
<keyword evidence="7 9" id="KW-0472">Membrane</keyword>
<dbReference type="EMBL" id="JBBJCI010000229">
    <property type="protein sequence ID" value="KAK7238556.1"/>
    <property type="molecule type" value="Genomic_DNA"/>
</dbReference>
<dbReference type="Proteomes" id="UP001363151">
    <property type="component" value="Unassembled WGS sequence"/>
</dbReference>
<comment type="caution">
    <text evidence="13">The sequence shown here is derived from an EMBL/GenBank/DDBJ whole genome shotgun (WGS) entry which is preliminary data.</text>
</comment>
<feature type="domain" description="MHD" evidence="12">
    <location>
        <begin position="290"/>
        <end position="530"/>
    </location>
</feature>
<keyword evidence="14" id="KW-1185">Reference proteome</keyword>
<gene>
    <name evidence="13" type="ORF">SO694_00020052</name>
</gene>
<evidence type="ECO:0000256" key="5">
    <source>
        <dbReference type="ARBA" id="ARBA00022927"/>
    </source>
</evidence>
<dbReference type="Pfam" id="PF00928">
    <property type="entry name" value="Adap_comp_sub"/>
    <property type="match status" value="1"/>
</dbReference>
<dbReference type="InterPro" id="IPR027059">
    <property type="entry name" value="Coatomer_dsu"/>
</dbReference>
<evidence type="ECO:0000256" key="9">
    <source>
        <dbReference type="RuleBase" id="RU364018"/>
    </source>
</evidence>
<organism evidence="13 14">
    <name type="scientific">Aureococcus anophagefferens</name>
    <name type="common">Harmful bloom alga</name>
    <dbReference type="NCBI Taxonomy" id="44056"/>
    <lineage>
        <taxon>Eukaryota</taxon>
        <taxon>Sar</taxon>
        <taxon>Stramenopiles</taxon>
        <taxon>Ochrophyta</taxon>
        <taxon>Pelagophyceae</taxon>
        <taxon>Pelagomonadales</taxon>
        <taxon>Pelagomonadaceae</taxon>
        <taxon>Aureococcus</taxon>
    </lineage>
</organism>
<dbReference type="InterPro" id="IPR036168">
    <property type="entry name" value="AP2_Mu_C_sf"/>
</dbReference>
<evidence type="ECO:0000256" key="4">
    <source>
        <dbReference type="ARBA" id="ARBA00022892"/>
    </source>
</evidence>
<dbReference type="InterPro" id="IPR028565">
    <property type="entry name" value="MHD"/>
</dbReference>
<comment type="similarity">
    <text evidence="1 9">Belongs to the adaptor complexes medium subunit family. Delta-COP subfamily.</text>
</comment>
<feature type="compositionally biased region" description="Low complexity" evidence="11">
    <location>
        <begin position="267"/>
        <end position="280"/>
    </location>
</feature>
<comment type="function">
    <text evidence="9">The coatomer is a cytosolic protein complex that binds to dilysine motifs and reversibly associates with Golgi non-clathrin-coated vesicles, which further mediate biosynthetic protein transport from the ER, via the Golgi up to the trans Golgi network. Coatomer complex is required for budding from Golgi membranes, and is essential for the retrograde Golgi-to-ER transport of dilysine-tagged proteins.</text>
</comment>
<keyword evidence="5 9" id="KW-0653">Protein transport</keyword>
<dbReference type="SUPFAM" id="SSF49447">
    <property type="entry name" value="Second domain of Mu2 adaptin subunit (ap50) of ap2 adaptor"/>
    <property type="match status" value="1"/>
</dbReference>
<dbReference type="PROSITE" id="PS51072">
    <property type="entry name" value="MHD"/>
    <property type="match status" value="1"/>
</dbReference>
<proteinExistence type="inferred from homology"/>
<evidence type="ECO:0000256" key="7">
    <source>
        <dbReference type="ARBA" id="ARBA00023136"/>
    </source>
</evidence>
<dbReference type="Gene3D" id="3.30.450.60">
    <property type="match status" value="1"/>
</dbReference>
<evidence type="ECO:0000259" key="12">
    <source>
        <dbReference type="PROSITE" id="PS51072"/>
    </source>
</evidence>
<dbReference type="CDD" id="cd14830">
    <property type="entry name" value="Delta_COP_N"/>
    <property type="match status" value="1"/>
</dbReference>
<evidence type="ECO:0000313" key="13">
    <source>
        <dbReference type="EMBL" id="KAK7238556.1"/>
    </source>
</evidence>
<evidence type="ECO:0000256" key="3">
    <source>
        <dbReference type="ARBA" id="ARBA00022490"/>
    </source>
</evidence>
<comment type="subcellular location">
    <subcellularLocation>
        <location evidence="9 10">Cytoplasm</location>
    </subcellularLocation>
    <subcellularLocation>
        <location evidence="9 10">Cytoplasmic vesicle</location>
        <location evidence="9 10">COPI-coated vesicle membrane</location>
        <topology evidence="9 10">Peripheral membrane protein</topology>
        <orientation evidence="9 10">Cytoplasmic side</orientation>
    </subcellularLocation>
    <subcellularLocation>
        <location evidence="9 10">Golgi apparatus membrane</location>
        <topology evidence="9 10">Peripheral membrane protein</topology>
        <orientation evidence="9 10">Cytoplasmic side</orientation>
    </subcellularLocation>
</comment>
<keyword evidence="4 9" id="KW-0931">ER-Golgi transport</keyword>
<dbReference type="CDD" id="cd09254">
    <property type="entry name" value="AP_delta-COPI_MHD"/>
    <property type="match status" value="1"/>
</dbReference>
<protein>
    <recommendedName>
        <fullName evidence="9">Coatomer subunit delta</fullName>
    </recommendedName>
</protein>
<dbReference type="PANTHER" id="PTHR10121:SF0">
    <property type="entry name" value="COATOMER SUBUNIT DELTA"/>
    <property type="match status" value="1"/>
</dbReference>
<sequence length="530" mass="56768">MVVLSASVCTKNGRCLFARQFVEMNRLRVEGLLAAFPKLMGTGNKQHTFIETDSVRYVWQPVESIYLLLITNKASNIVEDLETLRLLSKVVPEIAGGHSEEKLSDKAFDLVFAFDEVITTGGYREAIDLRQIRTNLEMDSHEEKLHNMVKKTKMDSAKDQAAHMSKVIKSRQREASKSGVGPGGMAGLGGGSFEDDPYGGGGGDFGGGMGMPAPPMGGESPYGESPYGAPAPPPEPVVQVKSMKLGGKKNKSSLMDKMAAEDGISIAPAFTPSKPASSSAAPPPPPPTAAQPISLIVEEKLTVALSQEGALESFDLKGTLSLTANDEGAALCKVQIADKAAAPGTTFQVHPKVSKKDWEADGAVMMKDASKGFPVGRPVGVVRWSLSTTDEALVPLTINCWPEDEGDGVMNVNVEYELKRPMELYDVVIRIPGCGNAPEIVSVDGSHTHDAKEEVLDWKLDMVDGSNKQGTLEFNINARDADDFFPIAVTFRSKSLYYDAPIASVTAIDGDAPVAYSLNKALTVDSFRIA</sequence>
<keyword evidence="3 9" id="KW-0963">Cytoplasm</keyword>
<dbReference type="InterPro" id="IPR011012">
    <property type="entry name" value="Longin-like_dom_sf"/>
</dbReference>
<dbReference type="PANTHER" id="PTHR10121">
    <property type="entry name" value="COATOMER SUBUNIT DELTA"/>
    <property type="match status" value="1"/>
</dbReference>
<accession>A0ABR1FU29</accession>
<feature type="region of interest" description="Disordered" evidence="11">
    <location>
        <begin position="267"/>
        <end position="291"/>
    </location>
</feature>
<dbReference type="SUPFAM" id="SSF64356">
    <property type="entry name" value="SNARE-like"/>
    <property type="match status" value="1"/>
</dbReference>
<evidence type="ECO:0000256" key="10">
    <source>
        <dbReference type="RuleBase" id="RU366052"/>
    </source>
</evidence>
<keyword evidence="6 9" id="KW-0333">Golgi apparatus</keyword>
<evidence type="ECO:0000256" key="6">
    <source>
        <dbReference type="ARBA" id="ARBA00023034"/>
    </source>
</evidence>
<reference evidence="13 14" key="1">
    <citation type="submission" date="2024-03" db="EMBL/GenBank/DDBJ databases">
        <title>Aureococcus anophagefferens CCMP1851 and Kratosvirus quantuckense: Draft genome of a second virus-susceptible host strain in the model system.</title>
        <authorList>
            <person name="Chase E."/>
            <person name="Truchon A.R."/>
            <person name="Schepens W."/>
            <person name="Wilhelm S.W."/>
        </authorList>
    </citation>
    <scope>NUCLEOTIDE SEQUENCE [LARGE SCALE GENOMIC DNA]</scope>
    <source>
        <strain evidence="13 14">CCMP1851</strain>
    </source>
</reference>
<evidence type="ECO:0000256" key="1">
    <source>
        <dbReference type="ARBA" id="ARBA00010516"/>
    </source>
</evidence>
<feature type="compositionally biased region" description="Low complexity" evidence="11">
    <location>
        <begin position="216"/>
        <end position="228"/>
    </location>
</feature>
<keyword evidence="8 9" id="KW-0968">Cytoplasmic vesicle</keyword>
<feature type="region of interest" description="Disordered" evidence="11">
    <location>
        <begin position="155"/>
        <end position="238"/>
    </location>
</feature>
<comment type="subunit">
    <text evidence="9">Oligomeric complex that consists of at least the alpha, beta, beta', gamma, delta, epsilon and zeta subunits.</text>
</comment>
<keyword evidence="2 9" id="KW-0813">Transport</keyword>
<name>A0ABR1FU29_AURAN</name>